<gene>
    <name evidence="1" type="ORF">GBF38_007219</name>
</gene>
<dbReference type="EMBL" id="CM024795">
    <property type="protein sequence ID" value="KAG8001523.1"/>
    <property type="molecule type" value="Genomic_DNA"/>
</dbReference>
<name>A0ACB7EH27_NIBAL</name>
<sequence length="327" mass="35923">MAFLSLLKACLDLDPRRRVTPREAFKNTFLSMGHLADVMDCMYADEALHFMTVSPLNHLSESDYFLSDTDMDLSEMTHSSYGKSDCQAIDADLEIEPSPATPSERLTENSIAEDANMENNYDDDFKLEDWSNENEGRFSDIESYSCVDSHTDSYGADIKIKSEKSFDIESSIEGSLHTSGNYSDVECSFDDGDVQLTRTRCFANLCLTEEDNIGTVSIYQDSLPSSSDRRFPGFCGDDFPSEISSNGYSEGEIFILDVSSAAPASATINPFTDCGPITSVDEASGAVGPPVGAAANPSNPGVEKKKKKKTLLQRIRKFFSKFKASVV</sequence>
<organism evidence="1 2">
    <name type="scientific">Nibea albiflora</name>
    <name type="common">Yellow drum</name>
    <name type="synonym">Corvina albiflora</name>
    <dbReference type="NCBI Taxonomy" id="240163"/>
    <lineage>
        <taxon>Eukaryota</taxon>
        <taxon>Metazoa</taxon>
        <taxon>Chordata</taxon>
        <taxon>Craniata</taxon>
        <taxon>Vertebrata</taxon>
        <taxon>Euteleostomi</taxon>
        <taxon>Actinopterygii</taxon>
        <taxon>Neopterygii</taxon>
        <taxon>Teleostei</taxon>
        <taxon>Neoteleostei</taxon>
        <taxon>Acanthomorphata</taxon>
        <taxon>Eupercaria</taxon>
        <taxon>Sciaenidae</taxon>
        <taxon>Nibea</taxon>
    </lineage>
</organism>
<proteinExistence type="predicted"/>
<evidence type="ECO:0000313" key="2">
    <source>
        <dbReference type="Proteomes" id="UP000805704"/>
    </source>
</evidence>
<evidence type="ECO:0000313" key="1">
    <source>
        <dbReference type="EMBL" id="KAG8001523.1"/>
    </source>
</evidence>
<protein>
    <submittedName>
        <fullName evidence="1">Uncharacterized protein</fullName>
    </submittedName>
</protein>
<reference evidence="1" key="1">
    <citation type="submission" date="2020-04" db="EMBL/GenBank/DDBJ databases">
        <title>A chromosome-scale assembly and high-density genetic map of the yellow drum (Nibea albiflora) genome.</title>
        <authorList>
            <person name="Xu D."/>
            <person name="Zhang W."/>
            <person name="Chen R."/>
            <person name="Tan P."/>
            <person name="Wang L."/>
            <person name="Song H."/>
            <person name="Tian L."/>
            <person name="Zhu Q."/>
            <person name="Wang B."/>
        </authorList>
    </citation>
    <scope>NUCLEOTIDE SEQUENCE</scope>
    <source>
        <strain evidence="1">ZJHYS-2018</strain>
    </source>
</reference>
<dbReference type="Proteomes" id="UP000805704">
    <property type="component" value="Chromosome 7"/>
</dbReference>
<keyword evidence="2" id="KW-1185">Reference proteome</keyword>
<accession>A0ACB7EH27</accession>
<comment type="caution">
    <text evidence="1">The sequence shown here is derived from an EMBL/GenBank/DDBJ whole genome shotgun (WGS) entry which is preliminary data.</text>
</comment>